<evidence type="ECO:0000313" key="1">
    <source>
        <dbReference type="EMBL" id="AFZ09971.1"/>
    </source>
</evidence>
<gene>
    <name evidence="1" type="ORF">Osc7112_5760</name>
</gene>
<dbReference type="RefSeq" id="WP_015179173.1">
    <property type="nucleotide sequence ID" value="NC_019729.1"/>
</dbReference>
<dbReference type="STRING" id="179408.Osc7112_5760"/>
<evidence type="ECO:0008006" key="3">
    <source>
        <dbReference type="Google" id="ProtNLM"/>
    </source>
</evidence>
<dbReference type="Gene3D" id="3.90.1580.10">
    <property type="entry name" value="paralog of FGE (formylglycine-generating enzyme)"/>
    <property type="match status" value="1"/>
</dbReference>
<dbReference type="OrthoDB" id="4050476at2"/>
<name>K9VPU2_9CYAN</name>
<evidence type="ECO:0000313" key="2">
    <source>
        <dbReference type="Proteomes" id="UP000010478"/>
    </source>
</evidence>
<dbReference type="PATRIC" id="fig|179408.3.peg.7189"/>
<dbReference type="InterPro" id="IPR042095">
    <property type="entry name" value="SUMF_sf"/>
</dbReference>
<dbReference type="HOGENOM" id="CLU_074319_0_0_3"/>
<keyword evidence="2" id="KW-1185">Reference proteome</keyword>
<organism evidence="1 2">
    <name type="scientific">Phormidium nigroviride PCC 7112</name>
    <dbReference type="NCBI Taxonomy" id="179408"/>
    <lineage>
        <taxon>Bacteria</taxon>
        <taxon>Bacillati</taxon>
        <taxon>Cyanobacteriota</taxon>
        <taxon>Cyanophyceae</taxon>
        <taxon>Oscillatoriophycideae</taxon>
        <taxon>Oscillatoriales</taxon>
        <taxon>Oscillatoriaceae</taxon>
        <taxon>Phormidium</taxon>
    </lineage>
</organism>
<dbReference type="EMBL" id="CP003614">
    <property type="protein sequence ID" value="AFZ09971.1"/>
    <property type="molecule type" value="Genomic_DNA"/>
</dbReference>
<dbReference type="AlphaFoldDB" id="K9VPU2"/>
<accession>K9VPU2</accession>
<dbReference type="InterPro" id="IPR016187">
    <property type="entry name" value="CTDL_fold"/>
</dbReference>
<proteinExistence type="predicted"/>
<dbReference type="KEGG" id="oni:Osc7112_5760"/>
<dbReference type="eggNOG" id="COG1262">
    <property type="taxonomic scope" value="Bacteria"/>
</dbReference>
<sequence length="322" mass="36490">MELQEWQKLSEEQKNRYSQELAAHLPQSVIFKGLRFYPDGGPELSIAIFEYEGALFSLMPGGEVQIGCEAGNFRPTDEQIESFQRSAEEFGFDRDIYSYVQSVTTPPRKVIVPPLMVETKPTIIGLELISLEELKIQNLLKNNPDCRAARIVNCSDLKPDSSYGFKRCQDGSIEAWQILRKTYEDIQAELASEGLRLLTFDEWEYACGAGSTTLFRWGDFCPDDCYPGDCYPDDISDWKLHLQPNLFGLHIAQDPYDREIISKKLYFRGGDGGCTICGGSGFFLGWLTLATAYGEADALRYFDEDLKNISGNIMRRVIPLPY</sequence>
<dbReference type="SUPFAM" id="SSF56436">
    <property type="entry name" value="C-type lectin-like"/>
    <property type="match status" value="1"/>
</dbReference>
<reference evidence="1 2" key="1">
    <citation type="submission" date="2012-05" db="EMBL/GenBank/DDBJ databases">
        <title>Finished chromosome of genome of Oscillatoria sp. PCC 7112.</title>
        <authorList>
            <consortium name="US DOE Joint Genome Institute"/>
            <person name="Gugger M."/>
            <person name="Coursin T."/>
            <person name="Rippka R."/>
            <person name="Tandeau De Marsac N."/>
            <person name="Huntemann M."/>
            <person name="Wei C.-L."/>
            <person name="Han J."/>
            <person name="Detter J.C."/>
            <person name="Han C."/>
            <person name="Tapia R."/>
            <person name="Davenport K."/>
            <person name="Daligault H."/>
            <person name="Erkkila T."/>
            <person name="Gu W."/>
            <person name="Munk A.C.C."/>
            <person name="Teshima H."/>
            <person name="Xu Y."/>
            <person name="Chain P."/>
            <person name="Chen A."/>
            <person name="Krypides N."/>
            <person name="Mavromatis K."/>
            <person name="Markowitz V."/>
            <person name="Szeto E."/>
            <person name="Ivanova N."/>
            <person name="Mikhailova N."/>
            <person name="Ovchinnikova G."/>
            <person name="Pagani I."/>
            <person name="Pati A."/>
            <person name="Goodwin L."/>
            <person name="Peters L."/>
            <person name="Pitluck S."/>
            <person name="Woyke T."/>
            <person name="Kerfeld C."/>
        </authorList>
    </citation>
    <scope>NUCLEOTIDE SEQUENCE [LARGE SCALE GENOMIC DNA]</scope>
    <source>
        <strain evidence="1 2">PCC 7112</strain>
    </source>
</reference>
<dbReference type="Proteomes" id="UP000010478">
    <property type="component" value="Chromosome"/>
</dbReference>
<protein>
    <recommendedName>
        <fullName evidence="3">Sulfatase-modifying factor enzyme domain-containing protein</fullName>
    </recommendedName>
</protein>